<dbReference type="Gene3D" id="3.30.2130.10">
    <property type="entry name" value="VC0802-like"/>
    <property type="match status" value="1"/>
</dbReference>
<dbReference type="EMBL" id="CP058998">
    <property type="protein sequence ID" value="QLJ53047.1"/>
    <property type="molecule type" value="Genomic_DNA"/>
</dbReference>
<organism evidence="2 3">
    <name type="scientific">Fermentimicrarchaeum limneticum</name>
    <dbReference type="NCBI Taxonomy" id="2795018"/>
    <lineage>
        <taxon>Archaea</taxon>
        <taxon>Candidatus Micrarchaeota</taxon>
        <taxon>Candidatus Fermentimicrarchaeales</taxon>
        <taxon>Candidatus Fermentimicrarchaeaceae</taxon>
        <taxon>Candidatus Fermentimicrarchaeum</taxon>
    </lineage>
</organism>
<gene>
    <name evidence="2" type="ORF">Sv326_0872</name>
</gene>
<dbReference type="PANTHER" id="PTHR40099">
    <property type="entry name" value="ACETOLACTATE SYNTHASE, SMALL SUBUNIT"/>
    <property type="match status" value="1"/>
</dbReference>
<sequence>MRELIVVAKDRVGLLAQISKILGDKNINIDSVSVETLGKDAIIHLVASRENEATKLLEDAGFKVTASDVIVLKIDDQPGELAKVALTLAEAGVNIRSVLFLRKEESKGLFAVKVNKPDKAVEILKDYL</sequence>
<name>A0A7D5XPY9_FERL1</name>
<evidence type="ECO:0000313" key="3">
    <source>
        <dbReference type="Proteomes" id="UP000510821"/>
    </source>
</evidence>
<dbReference type="SUPFAM" id="SSF55021">
    <property type="entry name" value="ACT-like"/>
    <property type="match status" value="2"/>
</dbReference>
<reference evidence="3" key="1">
    <citation type="submission" date="2020-07" db="EMBL/GenBank/DDBJ databases">
        <title>Metabolic diversity and evolutionary history of the archaeal phylum ###Micrarchaeota### uncovered from a freshwater lake metagenome.</title>
        <authorList>
            <person name="Kadnikov V.V."/>
            <person name="Savvichev A.S."/>
            <person name="Mardanov A.V."/>
            <person name="Beletsky A.V."/>
            <person name="Chupakov A.V."/>
            <person name="Kokryatskaya N.M."/>
            <person name="Pimenov N.V."/>
            <person name="Ravin N.V."/>
        </authorList>
    </citation>
    <scope>NUCLEOTIDE SEQUENCE [LARGE SCALE GENOMIC DNA]</scope>
</reference>
<dbReference type="InterPro" id="IPR045739">
    <property type="entry name" value="ACT_dom_pair"/>
</dbReference>
<dbReference type="Pfam" id="PF19571">
    <property type="entry name" value="ACT_8"/>
    <property type="match status" value="1"/>
</dbReference>
<protein>
    <recommendedName>
        <fullName evidence="1">ACT domain-containing protein</fullName>
    </recommendedName>
</protein>
<dbReference type="InterPro" id="IPR045865">
    <property type="entry name" value="ACT-like_dom_sf"/>
</dbReference>
<evidence type="ECO:0000259" key="1">
    <source>
        <dbReference type="PROSITE" id="PS51671"/>
    </source>
</evidence>
<dbReference type="AlphaFoldDB" id="A0A7D5XPY9"/>
<proteinExistence type="predicted"/>
<dbReference type="CDD" id="cd02116">
    <property type="entry name" value="ACT"/>
    <property type="match status" value="1"/>
</dbReference>
<evidence type="ECO:0000313" key="2">
    <source>
        <dbReference type="EMBL" id="QLJ53047.1"/>
    </source>
</evidence>
<dbReference type="PROSITE" id="PS51671">
    <property type="entry name" value="ACT"/>
    <property type="match status" value="1"/>
</dbReference>
<accession>A0A7D5XPY9</accession>
<dbReference type="KEGG" id="flt:Sv326_0872"/>
<dbReference type="PANTHER" id="PTHR40099:SF1">
    <property type="entry name" value="ACETOLACTATE SYNTHASE, SMALL SUBUNIT"/>
    <property type="match status" value="1"/>
</dbReference>
<dbReference type="Proteomes" id="UP000510821">
    <property type="component" value="Chromosome"/>
</dbReference>
<feature type="domain" description="ACT" evidence="1">
    <location>
        <begin position="3"/>
        <end position="79"/>
    </location>
</feature>
<dbReference type="InterPro" id="IPR002912">
    <property type="entry name" value="ACT_dom"/>
</dbReference>